<dbReference type="EMBL" id="PDNB01000276">
    <property type="protein sequence ID" value="PGG96554.1"/>
    <property type="molecule type" value="Genomic_DNA"/>
</dbReference>
<dbReference type="Proteomes" id="UP000223968">
    <property type="component" value="Unassembled WGS sequence"/>
</dbReference>
<comment type="caution">
    <text evidence="1">The sequence shown here is derived from an EMBL/GenBank/DDBJ whole genome shotgun (WGS) entry which is preliminary data.</text>
</comment>
<dbReference type="AlphaFoldDB" id="A0A2B7WIV3"/>
<sequence length="150" mass="17259">MDTRQFKSRLETAIKDSYPENKTSNYDSVTVHLLLWDNDHLDLKRGEEVERLRDVFATHYGYSAKMSYIPITAHDNWLFDAFLEYGNDKTARDLVIVYYAGAISTWLTLRVGVGPGLNITPILLNRIPIHADRSLMVHRDNKSLCRGKDS</sequence>
<keyword evidence="2" id="KW-1185">Reference proteome</keyword>
<proteinExistence type="predicted"/>
<reference evidence="1 2" key="1">
    <citation type="submission" date="2017-10" db="EMBL/GenBank/DDBJ databases">
        <title>Comparative genomics in systemic dimorphic fungi from Ajellomycetaceae.</title>
        <authorList>
            <person name="Munoz J.F."/>
            <person name="Mcewen J.G."/>
            <person name="Clay O.K."/>
            <person name="Cuomo C.A."/>
        </authorList>
    </citation>
    <scope>NUCLEOTIDE SEQUENCE [LARGE SCALE GENOMIC DNA]</scope>
    <source>
        <strain evidence="1 2">UAMH5409</strain>
    </source>
</reference>
<gene>
    <name evidence="1" type="ORF">AJ79_09534</name>
</gene>
<protein>
    <submittedName>
        <fullName evidence="1">Uncharacterized protein</fullName>
    </submittedName>
</protein>
<evidence type="ECO:0000313" key="1">
    <source>
        <dbReference type="EMBL" id="PGG96554.1"/>
    </source>
</evidence>
<organism evidence="1 2">
    <name type="scientific">Helicocarpus griseus UAMH5409</name>
    <dbReference type="NCBI Taxonomy" id="1447875"/>
    <lineage>
        <taxon>Eukaryota</taxon>
        <taxon>Fungi</taxon>
        <taxon>Dikarya</taxon>
        <taxon>Ascomycota</taxon>
        <taxon>Pezizomycotina</taxon>
        <taxon>Eurotiomycetes</taxon>
        <taxon>Eurotiomycetidae</taxon>
        <taxon>Onygenales</taxon>
        <taxon>Ajellomycetaceae</taxon>
        <taxon>Helicocarpus</taxon>
    </lineage>
</organism>
<name>A0A2B7WIV3_9EURO</name>
<dbReference type="OrthoDB" id="10561866at2759"/>
<accession>A0A2B7WIV3</accession>
<evidence type="ECO:0000313" key="2">
    <source>
        <dbReference type="Proteomes" id="UP000223968"/>
    </source>
</evidence>